<name>X1PVW2_9ZZZZ</name>
<evidence type="ECO:0000256" key="1">
    <source>
        <dbReference type="SAM" id="MobiDB-lite"/>
    </source>
</evidence>
<protein>
    <submittedName>
        <fullName evidence="2">Uncharacterized protein</fullName>
    </submittedName>
</protein>
<comment type="caution">
    <text evidence="2">The sequence shown here is derived from an EMBL/GenBank/DDBJ whole genome shotgun (WGS) entry which is preliminary data.</text>
</comment>
<gene>
    <name evidence="2" type="ORF">S12H4_04726</name>
</gene>
<feature type="region of interest" description="Disordered" evidence="1">
    <location>
        <begin position="1"/>
        <end position="29"/>
    </location>
</feature>
<dbReference type="AlphaFoldDB" id="X1PVW2"/>
<evidence type="ECO:0000313" key="2">
    <source>
        <dbReference type="EMBL" id="GAI60432.1"/>
    </source>
</evidence>
<dbReference type="EMBL" id="BARW01001494">
    <property type="protein sequence ID" value="GAI60432.1"/>
    <property type="molecule type" value="Genomic_DNA"/>
</dbReference>
<proteinExistence type="predicted"/>
<organism evidence="2">
    <name type="scientific">marine sediment metagenome</name>
    <dbReference type="NCBI Taxonomy" id="412755"/>
    <lineage>
        <taxon>unclassified sequences</taxon>
        <taxon>metagenomes</taxon>
        <taxon>ecological metagenomes</taxon>
    </lineage>
</organism>
<accession>X1PVW2</accession>
<feature type="non-terminal residue" evidence="2">
    <location>
        <position position="1"/>
    </location>
</feature>
<reference evidence="2" key="1">
    <citation type="journal article" date="2014" name="Front. Microbiol.">
        <title>High frequency of phylogenetically diverse reductive dehalogenase-homologous genes in deep subseafloor sedimentary metagenomes.</title>
        <authorList>
            <person name="Kawai M."/>
            <person name="Futagami T."/>
            <person name="Toyoda A."/>
            <person name="Takaki Y."/>
            <person name="Nishi S."/>
            <person name="Hori S."/>
            <person name="Arai W."/>
            <person name="Tsubouchi T."/>
            <person name="Morono Y."/>
            <person name="Uchiyama I."/>
            <person name="Ito T."/>
            <person name="Fujiyama A."/>
            <person name="Inagaki F."/>
            <person name="Takami H."/>
        </authorList>
    </citation>
    <scope>NUCLEOTIDE SEQUENCE</scope>
    <source>
        <strain evidence="2">Expedition CK06-06</strain>
    </source>
</reference>
<sequence>GGSDGKEPGVTYKGTGWHAGPCSGKPKYR</sequence>